<dbReference type="GO" id="GO:0000014">
    <property type="term" value="F:single-stranded DNA endodeoxyribonuclease activity"/>
    <property type="evidence" value="ECO:0007669"/>
    <property type="project" value="TreeGrafter"/>
</dbReference>
<evidence type="ECO:0000259" key="7">
    <source>
        <dbReference type="SMART" id="SM00892"/>
    </source>
</evidence>
<dbReference type="Pfam" id="PF01223">
    <property type="entry name" value="Endonuclease_NS"/>
    <property type="match status" value="1"/>
</dbReference>
<reference evidence="8" key="1">
    <citation type="submission" date="2022-01" db="EMBL/GenBank/DDBJ databases">
        <authorList>
            <person name="King R."/>
        </authorList>
    </citation>
    <scope>NUCLEOTIDE SEQUENCE</scope>
</reference>
<dbReference type="InterPro" id="IPR001604">
    <property type="entry name" value="Endo_G_ENPP1-like_dom"/>
</dbReference>
<dbReference type="PANTHER" id="PTHR13966:SF19">
    <property type="entry name" value="NUCLEASE EXOG, MITOCHONDRIAL"/>
    <property type="match status" value="1"/>
</dbReference>
<dbReference type="SMART" id="SM00892">
    <property type="entry name" value="Endonuclease_NS"/>
    <property type="match status" value="1"/>
</dbReference>
<keyword evidence="9" id="KW-1185">Reference proteome</keyword>
<dbReference type="GO" id="GO:0005634">
    <property type="term" value="C:nucleus"/>
    <property type="evidence" value="ECO:0007669"/>
    <property type="project" value="TreeGrafter"/>
</dbReference>
<proteinExistence type="inferred from homology"/>
<comment type="similarity">
    <text evidence="1">Belongs to the DNA/RNA non-specific endonuclease family.</text>
</comment>
<dbReference type="EMBL" id="OU895880">
    <property type="protein sequence ID" value="CAG9810364.1"/>
    <property type="molecule type" value="Genomic_DNA"/>
</dbReference>
<feature type="chain" id="PRO_5040118377" description="DNA/RNA non-specific endonuclease/pyrophosphatase/phosphodiesterase domain-containing protein" evidence="6">
    <location>
        <begin position="19"/>
        <end position="422"/>
    </location>
</feature>
<dbReference type="Gene3D" id="3.40.570.10">
    <property type="entry name" value="Extracellular Endonuclease, subunit A"/>
    <property type="match status" value="1"/>
</dbReference>
<dbReference type="GO" id="GO:0046872">
    <property type="term" value="F:metal ion binding"/>
    <property type="evidence" value="ECO:0007669"/>
    <property type="project" value="UniProtKB-KW"/>
</dbReference>
<feature type="active site" description="Proton acceptor" evidence="4">
    <location>
        <position position="248"/>
    </location>
</feature>
<protein>
    <recommendedName>
        <fullName evidence="7">DNA/RNA non-specific endonuclease/pyrophosphatase/phosphodiesterase domain-containing protein</fullName>
    </recommendedName>
</protein>
<sequence length="422" mass="47705">MFLQTVSVFLAILALASSHVINSDEQLPIFEASDSTNITEANIACTIDIHTQTGTPQPVYIRPGTNQFFHPANRNGQIQMTANEAMEMWCSGTWASPSSAPNLITATCVSGQTFQYNGINFNFNDFRCSGWPAWTARRTTTGCFNGGILVDFGFQVTTRWLHVYTVCHDLALETNWFTQYRLTPISDANQRNVVRPSWSQAGFFTANNVDTLYTRLTQRATIATILGDQAAADRWIEETSEVFLARGHMAAMTDFILATEQRSTFHFLNVAPQWQTFNNGDWVAVEMSTRSFAADRGLTLDVYTGTWGNGQLWNTAGSWRNIFLDWPAQRIPMPMIYYKILIHQETLSGVVLIGVNNPHLTLTDIQTRGYIVCPDVSNQINYISWTRTNLRRGYSYACEVHEFTRVVSHIPAINNIRYRLLT</sequence>
<dbReference type="InterPro" id="IPR044925">
    <property type="entry name" value="His-Me_finger_sf"/>
</dbReference>
<dbReference type="InterPro" id="IPR044929">
    <property type="entry name" value="DNA/RNA_non-sp_Endonuclease_sf"/>
</dbReference>
<keyword evidence="6" id="KW-0732">Signal</keyword>
<reference evidence="8" key="2">
    <citation type="submission" date="2022-10" db="EMBL/GenBank/DDBJ databases">
        <authorList>
            <consortium name="ENA_rothamsted_submissions"/>
            <consortium name="culmorum"/>
            <person name="King R."/>
        </authorList>
    </citation>
    <scope>NUCLEOTIDE SEQUENCE</scope>
</reference>
<feature type="binding site" evidence="5">
    <location>
        <position position="278"/>
    </location>
    <ligand>
        <name>Mg(2+)</name>
        <dbReference type="ChEBI" id="CHEBI:18420"/>
        <note>catalytic</note>
    </ligand>
</feature>
<accession>A0A9N9S3T7</accession>
<dbReference type="AlphaFoldDB" id="A0A9N9S3T7"/>
<dbReference type="SUPFAM" id="SSF54060">
    <property type="entry name" value="His-Me finger endonucleases"/>
    <property type="match status" value="1"/>
</dbReference>
<dbReference type="InterPro" id="IPR040255">
    <property type="entry name" value="Non-specific_endonuclease"/>
</dbReference>
<dbReference type="GO" id="GO:0003676">
    <property type="term" value="F:nucleic acid binding"/>
    <property type="evidence" value="ECO:0007669"/>
    <property type="project" value="InterPro"/>
</dbReference>
<keyword evidence="3" id="KW-0255">Endonuclease</keyword>
<keyword evidence="5" id="KW-0479">Metal-binding</keyword>
<name>A0A9N9S3T7_9DIPT</name>
<evidence type="ECO:0000256" key="5">
    <source>
        <dbReference type="PIRSR" id="PIRSR640255-2"/>
    </source>
</evidence>
<dbReference type="OrthoDB" id="5960141at2759"/>
<organism evidence="8 9">
    <name type="scientific">Chironomus riparius</name>
    <dbReference type="NCBI Taxonomy" id="315576"/>
    <lineage>
        <taxon>Eukaryota</taxon>
        <taxon>Metazoa</taxon>
        <taxon>Ecdysozoa</taxon>
        <taxon>Arthropoda</taxon>
        <taxon>Hexapoda</taxon>
        <taxon>Insecta</taxon>
        <taxon>Pterygota</taxon>
        <taxon>Neoptera</taxon>
        <taxon>Endopterygota</taxon>
        <taxon>Diptera</taxon>
        <taxon>Nematocera</taxon>
        <taxon>Chironomoidea</taxon>
        <taxon>Chironomidae</taxon>
        <taxon>Chironominae</taxon>
        <taxon>Chironomus</taxon>
    </lineage>
</organism>
<evidence type="ECO:0000256" key="6">
    <source>
        <dbReference type="SAM" id="SignalP"/>
    </source>
</evidence>
<dbReference type="GO" id="GO:0005743">
    <property type="term" value="C:mitochondrial inner membrane"/>
    <property type="evidence" value="ECO:0007669"/>
    <property type="project" value="TreeGrafter"/>
</dbReference>
<evidence type="ECO:0000256" key="3">
    <source>
        <dbReference type="ARBA" id="ARBA00022759"/>
    </source>
</evidence>
<evidence type="ECO:0000256" key="1">
    <source>
        <dbReference type="ARBA" id="ARBA00010052"/>
    </source>
</evidence>
<keyword evidence="2" id="KW-0540">Nuclease</keyword>
<dbReference type="PANTHER" id="PTHR13966">
    <property type="entry name" value="ENDONUCLEASE RELATED"/>
    <property type="match status" value="1"/>
</dbReference>
<dbReference type="GO" id="GO:0004521">
    <property type="term" value="F:RNA endonuclease activity"/>
    <property type="evidence" value="ECO:0007669"/>
    <property type="project" value="TreeGrafter"/>
</dbReference>
<evidence type="ECO:0000313" key="8">
    <source>
        <dbReference type="EMBL" id="CAG9810364.1"/>
    </source>
</evidence>
<dbReference type="Proteomes" id="UP001153620">
    <property type="component" value="Chromosome 4"/>
</dbReference>
<feature type="signal peptide" evidence="6">
    <location>
        <begin position="1"/>
        <end position="18"/>
    </location>
</feature>
<gene>
    <name evidence="8" type="ORF">CHIRRI_LOCUS13178</name>
</gene>
<keyword evidence="3" id="KW-0378">Hydrolase</keyword>
<evidence type="ECO:0000313" key="9">
    <source>
        <dbReference type="Proteomes" id="UP001153620"/>
    </source>
</evidence>
<dbReference type="GO" id="GO:0006309">
    <property type="term" value="P:apoptotic DNA fragmentation"/>
    <property type="evidence" value="ECO:0007669"/>
    <property type="project" value="TreeGrafter"/>
</dbReference>
<evidence type="ECO:0000256" key="2">
    <source>
        <dbReference type="ARBA" id="ARBA00022722"/>
    </source>
</evidence>
<dbReference type="FunFam" id="3.40.570.10:FF:000007">
    <property type="entry name" value="Alkaline nuclease"/>
    <property type="match status" value="1"/>
</dbReference>
<evidence type="ECO:0000256" key="4">
    <source>
        <dbReference type="PIRSR" id="PIRSR640255-1"/>
    </source>
</evidence>
<feature type="domain" description="DNA/RNA non-specific endonuclease/pyrophosphatase/phosphodiesterase" evidence="7">
    <location>
        <begin position="160"/>
        <end position="403"/>
    </location>
</feature>